<reference evidence="3" key="1">
    <citation type="journal article" date="2019" name="Int. J. Syst. Evol. Microbiol.">
        <title>The Global Catalogue of Microorganisms (GCM) 10K type strain sequencing project: providing services to taxonomists for standard genome sequencing and annotation.</title>
        <authorList>
            <consortium name="The Broad Institute Genomics Platform"/>
            <consortium name="The Broad Institute Genome Sequencing Center for Infectious Disease"/>
            <person name="Wu L."/>
            <person name="Ma J."/>
        </authorList>
    </citation>
    <scope>NUCLEOTIDE SEQUENCE [LARGE SCALE GENOMIC DNA]</scope>
    <source>
        <strain evidence="3">CGMCC 4.1437</strain>
    </source>
</reference>
<evidence type="ECO:0000313" key="2">
    <source>
        <dbReference type="EMBL" id="MFC5666921.1"/>
    </source>
</evidence>
<dbReference type="Proteomes" id="UP001595975">
    <property type="component" value="Unassembled WGS sequence"/>
</dbReference>
<dbReference type="EMBL" id="JBHSOF010000047">
    <property type="protein sequence ID" value="MFC5666921.1"/>
    <property type="molecule type" value="Genomic_DNA"/>
</dbReference>
<keyword evidence="1" id="KW-0812">Transmembrane</keyword>
<evidence type="ECO:0000256" key="1">
    <source>
        <dbReference type="SAM" id="Phobius"/>
    </source>
</evidence>
<keyword evidence="1" id="KW-0472">Membrane</keyword>
<dbReference type="RefSeq" id="WP_380228607.1">
    <property type="nucleotide sequence ID" value="NZ_JBHSOF010000047.1"/>
</dbReference>
<comment type="caution">
    <text evidence="2">The sequence shown here is derived from an EMBL/GenBank/DDBJ whole genome shotgun (WGS) entry which is preliminary data.</text>
</comment>
<name>A0ABW0X920_9ACTN</name>
<feature type="transmembrane region" description="Helical" evidence="1">
    <location>
        <begin position="31"/>
        <end position="49"/>
    </location>
</feature>
<proteinExistence type="predicted"/>
<accession>A0ABW0X920</accession>
<evidence type="ECO:0000313" key="3">
    <source>
        <dbReference type="Proteomes" id="UP001595975"/>
    </source>
</evidence>
<organism evidence="2 3">
    <name type="scientific">Kitasatospora misakiensis</name>
    <dbReference type="NCBI Taxonomy" id="67330"/>
    <lineage>
        <taxon>Bacteria</taxon>
        <taxon>Bacillati</taxon>
        <taxon>Actinomycetota</taxon>
        <taxon>Actinomycetes</taxon>
        <taxon>Kitasatosporales</taxon>
        <taxon>Streptomycetaceae</taxon>
        <taxon>Kitasatospora</taxon>
    </lineage>
</organism>
<keyword evidence="1" id="KW-1133">Transmembrane helix</keyword>
<protein>
    <submittedName>
        <fullName evidence="2">Uncharacterized protein</fullName>
    </submittedName>
</protein>
<keyword evidence="3" id="KW-1185">Reference proteome</keyword>
<gene>
    <name evidence="2" type="ORF">ACFP3U_28630</name>
</gene>
<sequence>MTGALAVAVALGPAALVVTLANLDPQTARRWVWWFLALAVAMLGIVYGGDWETWWRRRRATPRRSRLRITVRHVRPGDPP</sequence>